<accession>A0A5J5FAW0</accession>
<keyword evidence="1" id="KW-1133">Transmembrane helix</keyword>
<comment type="caution">
    <text evidence="2">The sequence shown here is derived from an EMBL/GenBank/DDBJ whole genome shotgun (WGS) entry which is preliminary data.</text>
</comment>
<evidence type="ECO:0000256" key="1">
    <source>
        <dbReference type="SAM" id="Phobius"/>
    </source>
</evidence>
<evidence type="ECO:0000313" key="3">
    <source>
        <dbReference type="Proteomes" id="UP000326924"/>
    </source>
</evidence>
<keyword evidence="3" id="KW-1185">Reference proteome</keyword>
<dbReference type="InParanoid" id="A0A5J5FAW0"/>
<gene>
    <name evidence="2" type="ORF">FN846DRAFT_1003089</name>
</gene>
<proteinExistence type="predicted"/>
<dbReference type="EMBL" id="VXIS01000004">
    <property type="protein sequence ID" value="KAA8914642.1"/>
    <property type="molecule type" value="Genomic_DNA"/>
</dbReference>
<organism evidence="2 3">
    <name type="scientific">Sphaerosporella brunnea</name>
    <dbReference type="NCBI Taxonomy" id="1250544"/>
    <lineage>
        <taxon>Eukaryota</taxon>
        <taxon>Fungi</taxon>
        <taxon>Dikarya</taxon>
        <taxon>Ascomycota</taxon>
        <taxon>Pezizomycotina</taxon>
        <taxon>Pezizomycetes</taxon>
        <taxon>Pezizales</taxon>
        <taxon>Pyronemataceae</taxon>
        <taxon>Sphaerosporella</taxon>
    </lineage>
</organism>
<sequence>MTADIIRGLLIFPAAVVGALLGAAAHFLVKRRKAPAQSATLNFDGQHCHVRTHIPTLKTPAPPASAHGAPSRSWCISRIMSRCQVHQSGSLYRRCEHGRPITAPPPLPSGKDLLHMTHTKSPLPGRDHTHDPQFGPVLEASNVCAELPHHMRGIKFKTISRGQFCLGYLVGGGKWVHNKTFWSVDNNELRGWMGALKQGDTIQLFAKTSGLEWSHTINWCQVEVIYEW</sequence>
<protein>
    <submittedName>
        <fullName evidence="2">Uncharacterized protein</fullName>
    </submittedName>
</protein>
<keyword evidence="1" id="KW-0812">Transmembrane</keyword>
<reference evidence="2 3" key="1">
    <citation type="submission" date="2019-09" db="EMBL/GenBank/DDBJ databases">
        <title>Draft genome of the ectomycorrhizal ascomycete Sphaerosporella brunnea.</title>
        <authorList>
            <consortium name="DOE Joint Genome Institute"/>
            <person name="Benucci G.M."/>
            <person name="Marozzi G."/>
            <person name="Antonielli L."/>
            <person name="Sanchez S."/>
            <person name="Marco P."/>
            <person name="Wang X."/>
            <person name="Falini L.B."/>
            <person name="Barry K."/>
            <person name="Haridas S."/>
            <person name="Lipzen A."/>
            <person name="Labutti K."/>
            <person name="Grigoriev I.V."/>
            <person name="Murat C."/>
            <person name="Martin F."/>
            <person name="Albertini E."/>
            <person name="Donnini D."/>
            <person name="Bonito G."/>
        </authorList>
    </citation>
    <scope>NUCLEOTIDE SEQUENCE [LARGE SCALE GENOMIC DNA]</scope>
    <source>
        <strain evidence="2 3">Sb_GMNB300</strain>
    </source>
</reference>
<dbReference type="Proteomes" id="UP000326924">
    <property type="component" value="Unassembled WGS sequence"/>
</dbReference>
<keyword evidence="1" id="KW-0472">Membrane</keyword>
<name>A0A5J5FAW0_9PEZI</name>
<evidence type="ECO:0000313" key="2">
    <source>
        <dbReference type="EMBL" id="KAA8914642.1"/>
    </source>
</evidence>
<dbReference type="AlphaFoldDB" id="A0A5J5FAW0"/>
<feature type="transmembrane region" description="Helical" evidence="1">
    <location>
        <begin position="6"/>
        <end position="29"/>
    </location>
</feature>